<keyword evidence="8" id="KW-1185">Reference proteome</keyword>
<proteinExistence type="inferred from homology"/>
<evidence type="ECO:0000259" key="5">
    <source>
        <dbReference type="Pfam" id="PF02558"/>
    </source>
</evidence>
<evidence type="ECO:0000259" key="6">
    <source>
        <dbReference type="Pfam" id="PF08546"/>
    </source>
</evidence>
<accession>A0A6A6CGL5</accession>
<dbReference type="OrthoDB" id="3609at2759"/>
<evidence type="ECO:0000313" key="8">
    <source>
        <dbReference type="Proteomes" id="UP000799537"/>
    </source>
</evidence>
<feature type="domain" description="Ketopantoate reductase N-terminal" evidence="5">
    <location>
        <begin position="7"/>
        <end position="152"/>
    </location>
</feature>
<dbReference type="InterPro" id="IPR013328">
    <property type="entry name" value="6PGD_dom2"/>
</dbReference>
<dbReference type="RefSeq" id="XP_033666682.1">
    <property type="nucleotide sequence ID" value="XM_033817269.1"/>
</dbReference>
<dbReference type="AlphaFoldDB" id="A0A6A6CGL5"/>
<dbReference type="InterPro" id="IPR008927">
    <property type="entry name" value="6-PGluconate_DH-like_C_sf"/>
</dbReference>
<dbReference type="Proteomes" id="UP000799537">
    <property type="component" value="Unassembled WGS sequence"/>
</dbReference>
<dbReference type="EMBL" id="ML993599">
    <property type="protein sequence ID" value="KAF2165793.1"/>
    <property type="molecule type" value="Genomic_DNA"/>
</dbReference>
<dbReference type="InterPro" id="IPR013332">
    <property type="entry name" value="KPR_N"/>
</dbReference>
<dbReference type="InterPro" id="IPR003710">
    <property type="entry name" value="ApbA"/>
</dbReference>
<dbReference type="GeneID" id="54570541"/>
<organism evidence="7 8">
    <name type="scientific">Zasmidium cellare ATCC 36951</name>
    <dbReference type="NCBI Taxonomy" id="1080233"/>
    <lineage>
        <taxon>Eukaryota</taxon>
        <taxon>Fungi</taxon>
        <taxon>Dikarya</taxon>
        <taxon>Ascomycota</taxon>
        <taxon>Pezizomycotina</taxon>
        <taxon>Dothideomycetes</taxon>
        <taxon>Dothideomycetidae</taxon>
        <taxon>Mycosphaerellales</taxon>
        <taxon>Mycosphaerellaceae</taxon>
        <taxon>Zasmidium</taxon>
    </lineage>
</organism>
<dbReference type="InterPro" id="IPR013752">
    <property type="entry name" value="KPA_reductase"/>
</dbReference>
<evidence type="ECO:0000256" key="3">
    <source>
        <dbReference type="ARBA" id="ARBA00023002"/>
    </source>
</evidence>
<dbReference type="Pfam" id="PF02558">
    <property type="entry name" value="ApbA"/>
    <property type="match status" value="1"/>
</dbReference>
<dbReference type="GO" id="GO:0015940">
    <property type="term" value="P:pantothenate biosynthetic process"/>
    <property type="evidence" value="ECO:0007669"/>
    <property type="project" value="InterPro"/>
</dbReference>
<dbReference type="FunFam" id="1.10.1040.10:FF:000017">
    <property type="entry name" value="2-dehydropantoate 2-reductase"/>
    <property type="match status" value="1"/>
</dbReference>
<keyword evidence="2 4" id="KW-0521">NADP</keyword>
<sequence>MSSKCNVLIYGGGAVGSIFGWRLAQQSTNRVSVVCRSNFERVRSTGYALKTAAWGSGCFIPDQVFKAGHVRRSSHLQSYDYVVCSNKFAGDLTPTLRDLSGIIRPTTTLVTAQNGMDVEVPLRRAFPTNTILTTICNIGCSQILPGLVEQTADLKRKAFLIGVPYHDNSDRNAALRRRNALAAMDSEFDSIDCVAEARWRKLIFNCAWNSTTALTGLNTHELLRRSGASQMVLQLAQEAYNVAIASGIQLDPQMPHETIKAAATSAPITPSTLQDARNKRPMELTPIFGYLVMQAAKVGVQVPCITLMYDLLRQMNDALVARQSWQVPDMLLPAVEQLLGREQIRER</sequence>
<dbReference type="Pfam" id="PF08546">
    <property type="entry name" value="ApbA_C"/>
    <property type="match status" value="1"/>
</dbReference>
<dbReference type="Gene3D" id="1.10.1040.10">
    <property type="entry name" value="N-(1-d-carboxylethyl)-l-norvaline Dehydrogenase, domain 2"/>
    <property type="match status" value="1"/>
</dbReference>
<evidence type="ECO:0000256" key="4">
    <source>
        <dbReference type="RuleBase" id="RU362068"/>
    </source>
</evidence>
<comment type="function">
    <text evidence="4">Catalyzes the NADPH-dependent reduction of ketopantoate into pantoic acid.</text>
</comment>
<comment type="catalytic activity">
    <reaction evidence="4">
        <text>(R)-pantoate + NADP(+) = 2-dehydropantoate + NADPH + H(+)</text>
        <dbReference type="Rhea" id="RHEA:16233"/>
        <dbReference type="ChEBI" id="CHEBI:11561"/>
        <dbReference type="ChEBI" id="CHEBI:15378"/>
        <dbReference type="ChEBI" id="CHEBI:15980"/>
        <dbReference type="ChEBI" id="CHEBI:57783"/>
        <dbReference type="ChEBI" id="CHEBI:58349"/>
        <dbReference type="EC" id="1.1.1.169"/>
    </reaction>
</comment>
<dbReference type="InterPro" id="IPR051402">
    <property type="entry name" value="KPR-Related"/>
</dbReference>
<feature type="domain" description="Ketopantoate reductase C-terminal" evidence="6">
    <location>
        <begin position="196"/>
        <end position="315"/>
    </location>
</feature>
<dbReference type="EC" id="1.1.1.169" evidence="4"/>
<comment type="similarity">
    <text evidence="1 4">Belongs to the ketopantoate reductase family.</text>
</comment>
<dbReference type="PANTHER" id="PTHR21708">
    <property type="entry name" value="PROBABLE 2-DEHYDROPANTOATE 2-REDUCTASE"/>
    <property type="match status" value="1"/>
</dbReference>
<reference evidence="7" key="1">
    <citation type="journal article" date="2020" name="Stud. Mycol.">
        <title>101 Dothideomycetes genomes: a test case for predicting lifestyles and emergence of pathogens.</title>
        <authorList>
            <person name="Haridas S."/>
            <person name="Albert R."/>
            <person name="Binder M."/>
            <person name="Bloem J."/>
            <person name="Labutti K."/>
            <person name="Salamov A."/>
            <person name="Andreopoulos B."/>
            <person name="Baker S."/>
            <person name="Barry K."/>
            <person name="Bills G."/>
            <person name="Bluhm B."/>
            <person name="Cannon C."/>
            <person name="Castanera R."/>
            <person name="Culley D."/>
            <person name="Daum C."/>
            <person name="Ezra D."/>
            <person name="Gonzalez J."/>
            <person name="Henrissat B."/>
            <person name="Kuo A."/>
            <person name="Liang C."/>
            <person name="Lipzen A."/>
            <person name="Lutzoni F."/>
            <person name="Magnuson J."/>
            <person name="Mondo S."/>
            <person name="Nolan M."/>
            <person name="Ohm R."/>
            <person name="Pangilinan J."/>
            <person name="Park H.-J."/>
            <person name="Ramirez L."/>
            <person name="Alfaro M."/>
            <person name="Sun H."/>
            <person name="Tritt A."/>
            <person name="Yoshinaga Y."/>
            <person name="Zwiers L.-H."/>
            <person name="Turgeon B."/>
            <person name="Goodwin S."/>
            <person name="Spatafora J."/>
            <person name="Crous P."/>
            <person name="Grigoriev I."/>
        </authorList>
    </citation>
    <scope>NUCLEOTIDE SEQUENCE</scope>
    <source>
        <strain evidence="7">ATCC 36951</strain>
    </source>
</reference>
<gene>
    <name evidence="7" type="ORF">M409DRAFT_67122</name>
</gene>
<dbReference type="Gene3D" id="3.40.50.720">
    <property type="entry name" value="NAD(P)-binding Rossmann-like Domain"/>
    <property type="match status" value="1"/>
</dbReference>
<dbReference type="SUPFAM" id="SSF48179">
    <property type="entry name" value="6-phosphogluconate dehydrogenase C-terminal domain-like"/>
    <property type="match status" value="1"/>
</dbReference>
<evidence type="ECO:0000313" key="7">
    <source>
        <dbReference type="EMBL" id="KAF2165793.1"/>
    </source>
</evidence>
<keyword evidence="3 4" id="KW-0560">Oxidoreductase</keyword>
<evidence type="ECO:0000256" key="2">
    <source>
        <dbReference type="ARBA" id="ARBA00022857"/>
    </source>
</evidence>
<dbReference type="GO" id="GO:0005737">
    <property type="term" value="C:cytoplasm"/>
    <property type="evidence" value="ECO:0007669"/>
    <property type="project" value="TreeGrafter"/>
</dbReference>
<dbReference type="GO" id="GO:0008677">
    <property type="term" value="F:2-dehydropantoate 2-reductase activity"/>
    <property type="evidence" value="ECO:0007669"/>
    <property type="project" value="UniProtKB-EC"/>
</dbReference>
<protein>
    <recommendedName>
        <fullName evidence="4">2-dehydropantoate 2-reductase</fullName>
        <ecNumber evidence="4">1.1.1.169</ecNumber>
    </recommendedName>
    <alternativeName>
        <fullName evidence="4">Ketopantoate reductase</fullName>
    </alternativeName>
</protein>
<dbReference type="PANTHER" id="PTHR21708:SF40">
    <property type="entry name" value="REDUCTASE FAMILY PROTEIN, PUTATIVE (AFU_ORTHOLOGUE AFUA_2G14497)-RELATED"/>
    <property type="match status" value="1"/>
</dbReference>
<evidence type="ECO:0000256" key="1">
    <source>
        <dbReference type="ARBA" id="ARBA00007870"/>
    </source>
</evidence>
<name>A0A6A6CGL5_ZASCE</name>
<dbReference type="NCBIfam" id="TIGR00745">
    <property type="entry name" value="apbA_panE"/>
    <property type="match status" value="1"/>
</dbReference>